<dbReference type="PANTHER" id="PTHR46910:SF40">
    <property type="entry name" value="ZN(II)2CYS6 TRANSCRIPTION FACTOR (EUROFUNG)"/>
    <property type="match status" value="1"/>
</dbReference>
<dbReference type="PROSITE" id="PS00463">
    <property type="entry name" value="ZN2_CY6_FUNGAL_1"/>
    <property type="match status" value="1"/>
</dbReference>
<dbReference type="GO" id="GO:0000981">
    <property type="term" value="F:DNA-binding transcription factor activity, RNA polymerase II-specific"/>
    <property type="evidence" value="ECO:0007669"/>
    <property type="project" value="InterPro"/>
</dbReference>
<evidence type="ECO:0000256" key="1">
    <source>
        <dbReference type="ARBA" id="ARBA00023015"/>
    </source>
</evidence>
<dbReference type="SUPFAM" id="SSF57701">
    <property type="entry name" value="Zn2/Cys6 DNA-binding domain"/>
    <property type="match status" value="1"/>
</dbReference>
<dbReference type="EMBL" id="JACBAD010001965">
    <property type="protein sequence ID" value="KAF7125795.1"/>
    <property type="molecule type" value="Genomic_DNA"/>
</dbReference>
<feature type="region of interest" description="Disordered" evidence="5">
    <location>
        <begin position="84"/>
        <end position="164"/>
    </location>
</feature>
<name>A0A8H6PCS9_9EURO</name>
<evidence type="ECO:0000256" key="5">
    <source>
        <dbReference type="SAM" id="MobiDB-lite"/>
    </source>
</evidence>
<keyword evidence="2" id="KW-0238">DNA-binding</keyword>
<organism evidence="7 9">
    <name type="scientific">Aspergillus hiratsukae</name>
    <dbReference type="NCBI Taxonomy" id="1194566"/>
    <lineage>
        <taxon>Eukaryota</taxon>
        <taxon>Fungi</taxon>
        <taxon>Dikarya</taxon>
        <taxon>Ascomycota</taxon>
        <taxon>Pezizomycotina</taxon>
        <taxon>Eurotiomycetes</taxon>
        <taxon>Eurotiomycetidae</taxon>
        <taxon>Eurotiales</taxon>
        <taxon>Aspergillaceae</taxon>
        <taxon>Aspergillus</taxon>
        <taxon>Aspergillus subgen. Fumigati</taxon>
    </lineage>
</organism>
<keyword evidence="4" id="KW-0539">Nucleus</keyword>
<evidence type="ECO:0000313" key="9">
    <source>
        <dbReference type="Proteomes" id="UP000630445"/>
    </source>
</evidence>
<evidence type="ECO:0000259" key="6">
    <source>
        <dbReference type="PROSITE" id="PS50048"/>
    </source>
</evidence>
<dbReference type="AlphaFoldDB" id="A0A8H6PCS9"/>
<keyword evidence="3" id="KW-0804">Transcription</keyword>
<dbReference type="EMBL" id="JACBAF010002162">
    <property type="protein sequence ID" value="KAF7165664.1"/>
    <property type="molecule type" value="Genomic_DNA"/>
</dbReference>
<evidence type="ECO:0000313" key="7">
    <source>
        <dbReference type="EMBL" id="KAF7125795.1"/>
    </source>
</evidence>
<evidence type="ECO:0000256" key="2">
    <source>
        <dbReference type="ARBA" id="ARBA00023125"/>
    </source>
</evidence>
<feature type="compositionally biased region" description="Polar residues" evidence="5">
    <location>
        <begin position="751"/>
        <end position="762"/>
    </location>
</feature>
<dbReference type="Proteomes" id="UP000662466">
    <property type="component" value="Unassembled WGS sequence"/>
</dbReference>
<gene>
    <name evidence="7" type="ORF">CNMCM5793_002088</name>
    <name evidence="8" type="ORF">CNMCM6106_001711</name>
</gene>
<feature type="domain" description="Zn(2)-C6 fungal-type" evidence="6">
    <location>
        <begin position="165"/>
        <end position="199"/>
    </location>
</feature>
<dbReference type="CDD" id="cd00067">
    <property type="entry name" value="GAL4"/>
    <property type="match status" value="1"/>
</dbReference>
<feature type="compositionally biased region" description="Polar residues" evidence="5">
    <location>
        <begin position="801"/>
        <end position="817"/>
    </location>
</feature>
<evidence type="ECO:0000256" key="3">
    <source>
        <dbReference type="ARBA" id="ARBA00023163"/>
    </source>
</evidence>
<dbReference type="Proteomes" id="UP000630445">
    <property type="component" value="Unassembled WGS sequence"/>
</dbReference>
<dbReference type="InterPro" id="IPR050987">
    <property type="entry name" value="AtrR-like"/>
</dbReference>
<feature type="region of interest" description="Disordered" evidence="5">
    <location>
        <begin position="788"/>
        <end position="817"/>
    </location>
</feature>
<dbReference type="PROSITE" id="PS50048">
    <property type="entry name" value="ZN2_CY6_FUNGAL_2"/>
    <property type="match status" value="1"/>
</dbReference>
<keyword evidence="9" id="KW-1185">Reference proteome</keyword>
<proteinExistence type="predicted"/>
<dbReference type="PANTHER" id="PTHR46910">
    <property type="entry name" value="TRANSCRIPTION FACTOR PDR1"/>
    <property type="match status" value="1"/>
</dbReference>
<dbReference type="CDD" id="cd12148">
    <property type="entry name" value="fungal_TF_MHR"/>
    <property type="match status" value="1"/>
</dbReference>
<evidence type="ECO:0000313" key="8">
    <source>
        <dbReference type="EMBL" id="KAF7165664.1"/>
    </source>
</evidence>
<feature type="region of interest" description="Disordered" evidence="5">
    <location>
        <begin position="747"/>
        <end position="769"/>
    </location>
</feature>
<dbReference type="InterPro" id="IPR036864">
    <property type="entry name" value="Zn2-C6_fun-type_DNA-bd_sf"/>
</dbReference>
<evidence type="ECO:0000256" key="4">
    <source>
        <dbReference type="ARBA" id="ARBA00023242"/>
    </source>
</evidence>
<feature type="compositionally biased region" description="Polar residues" evidence="5">
    <location>
        <begin position="123"/>
        <end position="140"/>
    </location>
</feature>
<sequence length="848" mass="93716">MPLRPGSFSLSFHITPEPRSTINTHLLRVNIYFRGAMNSREHSDMPPATSYPSPNAAQMAQGSMPYYATNRQLTADELLSAELSRETSGPGLNDGSSNGVHHGQSMVMGSSNPGGADMGRPSSPDQHQQHMLQFTPSQQVGVDPNHDLSYGDQSARRKRSKISRACDECRRKKVRCDASSESGVETCSNCRRLGVACQFSRVPMKRGPSKGYIKELAERLHTLESQMQPAMVHPDMPYQAMNEVSPPRPYQEFSPPMDAGPIGRKRTYSVFEGLPTGLPTTSYSQPQFNPRGSQNAFDAGETSTDPMNPSVMGNTAPKPGNLFWSTGNDHEIPHGLDIPDVSKHGMEEDMTPLDVDEGALKAYYANIHTIFPILPHSKDRLLEILHQCSREVQEVFLYGLYTVTRTNLDRVLSTFERVTSFDNAQDLLLYYTRQPALVRPTAVNLVWLQTTLLMILDCDSRGPENLVIKDGVPKHSLIQSATKLGSDMAKSLDQLKAKRASDADVDSDANLVRRSWVSLAMLARWYAISVADPSVLVNQEIGGREDERVLGSITTGIGAYSSFLVEMTSLAALEHNVCQANTGLGRVVAANLVASLERLGEVEEFRKPYDVGEEAPSHGFSESLQNQLYWTVRLLIKRHIFVYSPYEIIYCAVEVINELHKATMESRPATPFDLHSLALASMTLLEATVLPEHANECWDTLRKVEEILDHRAKASAEATEFENIYATPGWDSKIRIFIDWRRSRAQEPQHQDSSVNKASSTVPPVLGPNEQRSLQHLADLAVGAEGSVAANASSPPPLASTDNNVNTTSPHLASSSAHQTSRVVVDFTLLTKEGYLNVFSGLIYRRTR</sequence>
<dbReference type="GO" id="GO:0008270">
    <property type="term" value="F:zinc ion binding"/>
    <property type="evidence" value="ECO:0007669"/>
    <property type="project" value="InterPro"/>
</dbReference>
<keyword evidence="1" id="KW-0805">Transcription regulation</keyword>
<dbReference type="SMART" id="SM00066">
    <property type="entry name" value="GAL4"/>
    <property type="match status" value="1"/>
</dbReference>
<dbReference type="OrthoDB" id="5426978at2759"/>
<dbReference type="GO" id="GO:0003677">
    <property type="term" value="F:DNA binding"/>
    <property type="evidence" value="ECO:0007669"/>
    <property type="project" value="UniProtKB-KW"/>
</dbReference>
<dbReference type="InterPro" id="IPR001138">
    <property type="entry name" value="Zn2Cys6_DnaBD"/>
</dbReference>
<protein>
    <recommendedName>
        <fullName evidence="6">Zn(2)-C6 fungal-type domain-containing protein</fullName>
    </recommendedName>
</protein>
<comment type="caution">
    <text evidence="7">The sequence shown here is derived from an EMBL/GenBank/DDBJ whole genome shotgun (WGS) entry which is preliminary data.</text>
</comment>
<reference evidence="7" key="1">
    <citation type="submission" date="2020-06" db="EMBL/GenBank/DDBJ databases">
        <title>Draft genome sequences of strains closely related to Aspergillus parafelis and Aspergillus hiratsukae.</title>
        <authorList>
            <person name="Dos Santos R.A.C."/>
            <person name="Rivero-Menendez O."/>
            <person name="Steenwyk J.L."/>
            <person name="Mead M.E."/>
            <person name="Goldman G.H."/>
            <person name="Alastruey-Izquierdo A."/>
            <person name="Rokas A."/>
        </authorList>
    </citation>
    <scope>NUCLEOTIDE SEQUENCE</scope>
    <source>
        <strain evidence="7">CNM-CM5793</strain>
        <strain evidence="8">CNM-CM6106</strain>
    </source>
</reference>
<accession>A0A8H6PCS9</accession>
<dbReference type="Pfam" id="PF00172">
    <property type="entry name" value="Zn_clus"/>
    <property type="match status" value="1"/>
</dbReference>
<feature type="region of interest" description="Disordered" evidence="5">
    <location>
        <begin position="281"/>
        <end position="302"/>
    </location>
</feature>
<dbReference type="Gene3D" id="4.10.240.10">
    <property type="entry name" value="Zn(2)-C6 fungal-type DNA-binding domain"/>
    <property type="match status" value="1"/>
</dbReference>